<evidence type="ECO:0000313" key="5">
    <source>
        <dbReference type="Proteomes" id="UP001189122"/>
    </source>
</evidence>
<keyword evidence="2" id="KW-0175">Coiled coil</keyword>
<dbReference type="Proteomes" id="UP001189122">
    <property type="component" value="Unassembled WGS sequence"/>
</dbReference>
<name>A0A7I8I7X0_SPIIN</name>
<evidence type="ECO:0000256" key="1">
    <source>
        <dbReference type="ARBA" id="ARBA00005474"/>
    </source>
</evidence>
<reference evidence="4 5" key="1">
    <citation type="submission" date="2019-12" db="EMBL/GenBank/DDBJ databases">
        <authorList>
            <person name="Scholz U."/>
            <person name="Mascher M."/>
            <person name="Fiebig A."/>
        </authorList>
    </citation>
    <scope>NUCLEOTIDE SEQUENCE</scope>
</reference>
<dbReference type="EMBL" id="CACRZD030000001">
    <property type="protein sequence ID" value="CAA6653669.1"/>
    <property type="molecule type" value="Genomic_DNA"/>
</dbReference>
<gene>
    <name evidence="4" type="ORF">SI7747_01000259</name>
</gene>
<evidence type="ECO:0000259" key="3">
    <source>
        <dbReference type="PROSITE" id="PS50891"/>
    </source>
</evidence>
<dbReference type="PROSITE" id="PS50891">
    <property type="entry name" value="LOB"/>
    <property type="match status" value="1"/>
</dbReference>
<dbReference type="Pfam" id="PF03195">
    <property type="entry name" value="LOB"/>
    <property type="match status" value="1"/>
</dbReference>
<keyword evidence="5" id="KW-1185">Reference proteome</keyword>
<organism evidence="4">
    <name type="scientific">Spirodela intermedia</name>
    <name type="common">Intermediate duckweed</name>
    <dbReference type="NCBI Taxonomy" id="51605"/>
    <lineage>
        <taxon>Eukaryota</taxon>
        <taxon>Viridiplantae</taxon>
        <taxon>Streptophyta</taxon>
        <taxon>Embryophyta</taxon>
        <taxon>Tracheophyta</taxon>
        <taxon>Spermatophyta</taxon>
        <taxon>Magnoliopsida</taxon>
        <taxon>Liliopsida</taxon>
        <taxon>Araceae</taxon>
        <taxon>Lemnoideae</taxon>
        <taxon>Spirodela</taxon>
    </lineage>
</organism>
<evidence type="ECO:0000313" key="4">
    <source>
        <dbReference type="EMBL" id="CAA2613854.1"/>
    </source>
</evidence>
<accession>A0A7I8I7X0</accession>
<dbReference type="InterPro" id="IPR004883">
    <property type="entry name" value="LOB"/>
</dbReference>
<sequence>MAKEGPSQACAACKFQRRKCGANCLLAPYFPPDQPKLFENAHRLFGVSNILKTLSVIDPSLRSDAMRSILYESDLRARFPVEGCAGAIRQVANQVYSALEELASLNEQIRQVENVSFPAGDSDCDGDGDGGGAAISQLMKEIAAFAQNMYDGQLYLGPSSPAKTGNFDSSDVHLSTSNLLWVIFNPLPCSRPCFSLVKL</sequence>
<dbReference type="PANTHER" id="PTHR31301">
    <property type="entry name" value="LOB DOMAIN-CONTAINING PROTEIN 4-RELATED"/>
    <property type="match status" value="1"/>
</dbReference>
<comment type="similarity">
    <text evidence="1">Belongs to the LOB domain-containing protein family.</text>
</comment>
<dbReference type="PANTHER" id="PTHR31301:SF21">
    <property type="entry name" value="LOB DOMAIN-CONTAINING PROTEIN 27-RELATED"/>
    <property type="match status" value="1"/>
</dbReference>
<evidence type="ECO:0000256" key="2">
    <source>
        <dbReference type="SAM" id="Coils"/>
    </source>
</evidence>
<protein>
    <recommendedName>
        <fullName evidence="3">LOB domain-containing protein</fullName>
    </recommendedName>
</protein>
<feature type="domain" description="LOB" evidence="3">
    <location>
        <begin position="8"/>
        <end position="109"/>
    </location>
</feature>
<proteinExistence type="inferred from homology"/>
<dbReference type="AlphaFoldDB" id="A0A7I8I7X0"/>
<feature type="coiled-coil region" evidence="2">
    <location>
        <begin position="88"/>
        <end position="115"/>
    </location>
</feature>
<dbReference type="EMBL" id="LR743588">
    <property type="protein sequence ID" value="CAA2613854.1"/>
    <property type="molecule type" value="Genomic_DNA"/>
</dbReference>